<dbReference type="RefSeq" id="XP_009655503.1">
    <property type="nucleotide sequence ID" value="XM_009657208.1"/>
</dbReference>
<dbReference type="InterPro" id="IPR053221">
    <property type="entry name" value="Burnettramic_acid_biosynth"/>
</dbReference>
<evidence type="ECO:0000256" key="1">
    <source>
        <dbReference type="SAM" id="MobiDB-lite"/>
    </source>
</evidence>
<reference evidence="2 3" key="1">
    <citation type="submission" date="2008-03" db="EMBL/GenBank/DDBJ databases">
        <title>The Genome Sequence of Verticillium dahliae VdLs.17.</title>
        <authorList>
            <consortium name="The Broad Institute Genome Sequencing Platform"/>
            <person name="Ma L.-J.J."/>
            <person name="Klosterman S.J."/>
            <person name="Subbarao K."/>
            <person name="Dobinson K."/>
            <person name="Veronese P."/>
            <person name="Kang S."/>
            <person name="Gold S.E."/>
            <person name="Young S."/>
            <person name="Jaffe D."/>
            <person name="Gnerre S."/>
            <person name="Berlin A."/>
            <person name="Heiman D."/>
            <person name="Hepburn T."/>
            <person name="Sykes S."/>
            <person name="Alvarado L."/>
            <person name="Kodira C.D."/>
            <person name="Lander E."/>
            <person name="Galagan J."/>
            <person name="Nusbaum C."/>
            <person name="Birren B."/>
        </authorList>
    </citation>
    <scope>NUCLEOTIDE SEQUENCE [LARGE SCALE GENOMIC DNA]</scope>
    <source>
        <strain evidence="3">VdLs.17 / ATCC MYA-4575 / FGSC 10137</strain>
    </source>
</reference>
<accession>G2WZA1</accession>
<proteinExistence type="predicted"/>
<feature type="compositionally biased region" description="Basic and acidic residues" evidence="1">
    <location>
        <begin position="34"/>
        <end position="43"/>
    </location>
</feature>
<feature type="region of interest" description="Disordered" evidence="1">
    <location>
        <begin position="481"/>
        <end position="559"/>
    </location>
</feature>
<feature type="compositionally biased region" description="Polar residues" evidence="1">
    <location>
        <begin position="72"/>
        <end position="86"/>
    </location>
</feature>
<keyword evidence="3" id="KW-1185">Reference proteome</keyword>
<evidence type="ECO:0000313" key="3">
    <source>
        <dbReference type="Proteomes" id="UP000001611"/>
    </source>
</evidence>
<dbReference type="eggNOG" id="ENOG502S0G3">
    <property type="taxonomic scope" value="Eukaryota"/>
</dbReference>
<dbReference type="PANTHER" id="PTHR38887:SF1">
    <property type="entry name" value="RAS MODIFICATION PROTEIN ERF4"/>
    <property type="match status" value="1"/>
</dbReference>
<dbReference type="InParanoid" id="G2WZA1"/>
<feature type="region of interest" description="Disordered" evidence="1">
    <location>
        <begin position="140"/>
        <end position="168"/>
    </location>
</feature>
<dbReference type="HOGENOM" id="CLU_023303_1_0_1"/>
<dbReference type="EMBL" id="DS572699">
    <property type="protein sequence ID" value="EGY21903.1"/>
    <property type="molecule type" value="Genomic_DNA"/>
</dbReference>
<feature type="compositionally biased region" description="Polar residues" evidence="1">
    <location>
        <begin position="146"/>
        <end position="157"/>
    </location>
</feature>
<organism evidence="2 3">
    <name type="scientific">Verticillium dahliae (strain VdLs.17 / ATCC MYA-4575 / FGSC 10137)</name>
    <name type="common">Verticillium wilt</name>
    <dbReference type="NCBI Taxonomy" id="498257"/>
    <lineage>
        <taxon>Eukaryota</taxon>
        <taxon>Fungi</taxon>
        <taxon>Dikarya</taxon>
        <taxon>Ascomycota</taxon>
        <taxon>Pezizomycotina</taxon>
        <taxon>Sordariomycetes</taxon>
        <taxon>Hypocreomycetidae</taxon>
        <taxon>Glomerellales</taxon>
        <taxon>Plectosphaerellaceae</taxon>
        <taxon>Verticillium</taxon>
    </lineage>
</organism>
<dbReference type="PANTHER" id="PTHR38887">
    <property type="entry name" value="CHROMOSOME 21, WHOLE GENOME SHOTGUN SEQUENCE"/>
    <property type="match status" value="1"/>
</dbReference>
<name>G2WZA1_VERDV</name>
<feature type="compositionally biased region" description="Basic and acidic residues" evidence="1">
    <location>
        <begin position="491"/>
        <end position="506"/>
    </location>
</feature>
<sequence>MASILVDEGKKYALNAAKKAAKDITGSSSKKKADKPLGDRDDPVDGLVRVAAAVVGFTSEAIQYRKDKKLQKTVTSNSQVSPSTIKSPEMEADVSCLRDGGAPALPGPTSSTLDSNESIWRRDEGSQTTQNAAHFKSEVTLADRSQPASQPTVNETVQNEEDAGPSTKESTDLAIAFLKRHPYEGGNTTHERMASAVVLPQRRPKNRARGFVRAYAPVLNTAGIDQATFLDFVDTFNKSLEPNPYLNVINLAGFAGEAAPDPFSLLIGLAVDVGTYALLEADSRNRSSRFLDRINAGFFMPRGLACFCATWRSDAESQEKLVTAVDFEGQTFEAPTETDFIQQTRKAMLQKSSRDDMVNKLQQQIQERMKPCRGAFNWPEPAPLIFPSADETKAVMCTKPDGKPKGGFDRGEVWADNFSDRRAQAKWMQNNPGFNVAASMPKPEFKSRYADPNHPASSGDIVAFVTAGKWSTRGRVTAAEPVLIQASQDSDGERQKSGSGDERETRMATTTEPGEETEKDRNKKLKKEEKQRKKQLKKELELEKKRAKESGSKYSGNGFKSLFQKGVLYLIIIDIRPNPESSSHARIRGMGN</sequence>
<protein>
    <submittedName>
        <fullName evidence="2">Uncharacterized protein</fullName>
    </submittedName>
</protein>
<dbReference type="OMA" id="YDKRAQA"/>
<feature type="region of interest" description="Disordered" evidence="1">
    <location>
        <begin position="18"/>
        <end position="45"/>
    </location>
</feature>
<feature type="compositionally biased region" description="Basic and acidic residues" evidence="1">
    <location>
        <begin position="516"/>
        <end position="551"/>
    </location>
</feature>
<dbReference type="Proteomes" id="UP000001611">
    <property type="component" value="Chromosome 6"/>
</dbReference>
<dbReference type="GeneID" id="20704806"/>
<dbReference type="AlphaFoldDB" id="G2WZA1"/>
<evidence type="ECO:0000313" key="2">
    <source>
        <dbReference type="EMBL" id="EGY21903.1"/>
    </source>
</evidence>
<dbReference type="OrthoDB" id="3433125at2759"/>
<feature type="region of interest" description="Disordered" evidence="1">
    <location>
        <begin position="69"/>
        <end position="116"/>
    </location>
</feature>
<dbReference type="KEGG" id="vda:VDAG_03343"/>
<gene>
    <name evidence="2" type="ORF">VDAG_03343</name>
</gene>